<organism evidence="3 4">
    <name type="scientific">Rhizophagus irregularis</name>
    <dbReference type="NCBI Taxonomy" id="588596"/>
    <lineage>
        <taxon>Eukaryota</taxon>
        <taxon>Fungi</taxon>
        <taxon>Fungi incertae sedis</taxon>
        <taxon>Mucoromycota</taxon>
        <taxon>Glomeromycotina</taxon>
        <taxon>Glomeromycetes</taxon>
        <taxon>Glomerales</taxon>
        <taxon>Glomeraceae</taxon>
        <taxon>Rhizophagus</taxon>
    </lineage>
</organism>
<accession>A0A2I1H7Q5</accession>
<evidence type="ECO:0000313" key="4">
    <source>
        <dbReference type="Proteomes" id="UP000234323"/>
    </source>
</evidence>
<dbReference type="SMART" id="SM00225">
    <property type="entry name" value="BTB"/>
    <property type="match status" value="1"/>
</dbReference>
<dbReference type="SUPFAM" id="SSF54695">
    <property type="entry name" value="POZ domain"/>
    <property type="match status" value="1"/>
</dbReference>
<dbReference type="VEuPathDB" id="FungiDB:FUN_016675"/>
<dbReference type="PROSITE" id="PS50097">
    <property type="entry name" value="BTB"/>
    <property type="match status" value="1"/>
</dbReference>
<evidence type="ECO:0000259" key="1">
    <source>
        <dbReference type="PROSITE" id="PS50097"/>
    </source>
</evidence>
<dbReference type="Pfam" id="PF07534">
    <property type="entry name" value="TLD"/>
    <property type="match status" value="1"/>
</dbReference>
<name>A0A2I1H7Q5_9GLOM</name>
<sequence length="455" mass="53053">MKYFGTLSKDYNETFKSGEFHDIEILVGKKPDIKTFKLHSLILKIRSPFFRNELKNNKKLKYKNNIIEYNKPNISVKIFDILVRYIYDGIFNVKNDVKTNIALLIAADELQLHHINNVISMHLFKDQGSLKQNFVLIQHVTTKYTQFSKLTQFYKKTIKQDPSIIFETGDFVTIEKNVLLNLVKSNNSFKQIDVWDKLMEWTIAQSQELSSDTTKWTKENITTFGNLIQPFIPYINFKEINPKDFSQKIKPFKSIFDIDFYVQILEYYSSNEESHSKFGNNLMNINSNIINSDHAFLLGNFIKIAVQHDRDVTFDFELLIRGSRDGFDLQTFHDHCNEKGPTITVVSVKNTDEILGGYNPLNFGSTGTYCLCENSFLFSLDKNKLTNFIFSKVIDKLHAVYDYGIGFGAYRSDLRLLENNTNVGQCYKNSYEKLIRRRAGKFEIDDYEVFLVKTK</sequence>
<dbReference type="InterPro" id="IPR051481">
    <property type="entry name" value="BTB-POZ/Galectin-3-binding"/>
</dbReference>
<dbReference type="VEuPathDB" id="FungiDB:RhiirA1_518133"/>
<feature type="domain" description="BTB" evidence="1">
    <location>
        <begin position="21"/>
        <end position="95"/>
    </location>
</feature>
<dbReference type="PROSITE" id="PS51886">
    <property type="entry name" value="TLDC"/>
    <property type="match status" value="1"/>
</dbReference>
<dbReference type="CDD" id="cd18186">
    <property type="entry name" value="BTB_POZ_ZBTB_KLHL-like"/>
    <property type="match status" value="1"/>
</dbReference>
<feature type="domain" description="TLDc" evidence="2">
    <location>
        <begin position="288"/>
        <end position="453"/>
    </location>
</feature>
<dbReference type="InterPro" id="IPR006571">
    <property type="entry name" value="TLDc_dom"/>
</dbReference>
<dbReference type="InterPro" id="IPR011333">
    <property type="entry name" value="SKP1/BTB/POZ_sf"/>
</dbReference>
<protein>
    <recommendedName>
        <fullName evidence="5">BTB-domain-containing protein</fullName>
    </recommendedName>
</protein>
<evidence type="ECO:0008006" key="5">
    <source>
        <dbReference type="Google" id="ProtNLM"/>
    </source>
</evidence>
<dbReference type="PANTHER" id="PTHR24410:SF23">
    <property type="entry name" value="BTB DOMAIN-CONTAINING PROTEIN-RELATED"/>
    <property type="match status" value="1"/>
</dbReference>
<evidence type="ECO:0000313" key="3">
    <source>
        <dbReference type="EMBL" id="PKY54894.1"/>
    </source>
</evidence>
<dbReference type="Pfam" id="PF00651">
    <property type="entry name" value="BTB"/>
    <property type="match status" value="1"/>
</dbReference>
<dbReference type="EMBL" id="LLXI01001714">
    <property type="protein sequence ID" value="PKY54894.1"/>
    <property type="molecule type" value="Genomic_DNA"/>
</dbReference>
<proteinExistence type="predicted"/>
<comment type="caution">
    <text evidence="3">The sequence shown here is derived from an EMBL/GenBank/DDBJ whole genome shotgun (WGS) entry which is preliminary data.</text>
</comment>
<dbReference type="InterPro" id="IPR000210">
    <property type="entry name" value="BTB/POZ_dom"/>
</dbReference>
<reference evidence="3 4" key="1">
    <citation type="submission" date="2015-10" db="EMBL/GenBank/DDBJ databases">
        <title>Genome analyses suggest a sexual origin of heterokaryosis in a supposedly ancient asexual fungus.</title>
        <authorList>
            <person name="Ropars J."/>
            <person name="Sedzielewska K."/>
            <person name="Noel J."/>
            <person name="Charron P."/>
            <person name="Farinelli L."/>
            <person name="Marton T."/>
            <person name="Kruger M."/>
            <person name="Pelin A."/>
            <person name="Brachmann A."/>
            <person name="Corradi N."/>
        </authorList>
    </citation>
    <scope>NUCLEOTIDE SEQUENCE [LARGE SCALE GENOMIC DNA]</scope>
    <source>
        <strain evidence="3 4">A4</strain>
    </source>
</reference>
<dbReference type="Gene3D" id="3.30.710.10">
    <property type="entry name" value="Potassium Channel Kv1.1, Chain A"/>
    <property type="match status" value="1"/>
</dbReference>
<gene>
    <name evidence="3" type="ORF">RhiirA4_548453</name>
</gene>
<dbReference type="PANTHER" id="PTHR24410">
    <property type="entry name" value="HL07962P-RELATED"/>
    <property type="match status" value="1"/>
</dbReference>
<keyword evidence="4" id="KW-1185">Reference proteome</keyword>
<evidence type="ECO:0000259" key="2">
    <source>
        <dbReference type="PROSITE" id="PS51886"/>
    </source>
</evidence>
<dbReference type="AlphaFoldDB" id="A0A2I1H7Q5"/>
<dbReference type="VEuPathDB" id="FungiDB:RhiirFUN_018644"/>
<dbReference type="Proteomes" id="UP000234323">
    <property type="component" value="Unassembled WGS sequence"/>
</dbReference>